<dbReference type="InterPro" id="IPR055130">
    <property type="entry name" value="PreP_C"/>
</dbReference>
<reference evidence="2 3" key="1">
    <citation type="submission" date="2024-04" db="EMBL/GenBank/DDBJ databases">
        <title>Tritrichomonas musculus Genome.</title>
        <authorList>
            <person name="Alves-Ferreira E."/>
            <person name="Grigg M."/>
            <person name="Lorenzi H."/>
            <person name="Galac M."/>
        </authorList>
    </citation>
    <scope>NUCLEOTIDE SEQUENCE [LARGE SCALE GENOMIC DNA]</scope>
    <source>
        <strain evidence="2 3">EAF2021</strain>
    </source>
</reference>
<dbReference type="Pfam" id="PF08367">
    <property type="entry name" value="M16C_assoc"/>
    <property type="match status" value="1"/>
</dbReference>
<keyword evidence="2" id="KW-0378">Hydrolase</keyword>
<name>A0ABR2INF6_9EUKA</name>
<keyword evidence="2" id="KW-0645">Protease</keyword>
<keyword evidence="3" id="KW-1185">Reference proteome</keyword>
<dbReference type="Pfam" id="PF00675">
    <property type="entry name" value="Peptidase_M16"/>
    <property type="match status" value="1"/>
</dbReference>
<sequence length="966" mass="110165">MTNPPQEVCGFEFVSQQELPDNGVTSLLYRHKVHGCPFIFLKTKDSHNAFSCTFRTAPIDDSGRSHMLEHLVLDGTQKYPVKDLFSEMSKRSFSTYMNAMTANQWTSFPFSTINKQDYFNILDVYLDSCFHPQLNAVNFMSECFHVEFEDNDPTKSLINGGVVYNEMRGSFNSFGRRIGTFVQKNIFPDSPERFVSGGIPECIAKSTIEDIRDHHSRYYHPSNAIFYHYGNIPIEEVFAKVNEVISPFPVSNWKFSTSVFHQPKWTEPKRFEIEDGFDPMQKDKTRQYRVLVSYLTPSWEDPVVHNDIDFLVDLLIHGDSSPMYKAILKPGLAVKFFQNGFSDDTYNTYVTFGFEGVAEADVDKVISLIQETLEECYKEGFDQQRADALIHENELYSHELTKNMGLTFFSRIVTTTCYGIDPHKMLDSNFYLDNIRAHLKENPKFYQEMIKKVFLDNNHKLTVVVKPVDGFLDRSNNKIKEDLAEKKAHLKQDEIDQIIKNFELLKEDQEKPQPIELLPSIKKSDIDVVGEYVHITKTEDNVSVLAIPLNQMTHITIRLIVDFTHPLIKYLPLLAHIISKVGAAEMDEEQMDVFTSLHCGGVDVSLSDRPNIDNSDEGYAKLSITTKCLDRNIDSTIQILNKIIFEPHIINPERVKALTKRKLNALNTFFQSRGDALLARILPASLTNPCALYNVACGPYFLQLLNELIEKDDWNDVCQKLEIVYKEIFLRAKARAFVHTTKVDSPVVSQVKAIIKKLNDSNANQATPTAPPVDKKLFETYKQVFIETEASTNFTAMSCRTVPYTNDSSVLYGVLDELMSNEFLHQLVRVQLGAYGVWAIASSDNGIFSIRSYRDPNPQGCIKAFWKALEICASGEQITDEMVDRAIVKVFAAFDSPEAPSTKGFLDFNGKPEELIQKRRKIVYNATKQQLVDIAKKLKESTWTTGILSSKSTEIPEGFQVLRLTE</sequence>
<dbReference type="Pfam" id="PF22516">
    <property type="entry name" value="PreP_C"/>
    <property type="match status" value="1"/>
</dbReference>
<dbReference type="PANTHER" id="PTHR43016">
    <property type="entry name" value="PRESEQUENCE PROTEASE"/>
    <property type="match status" value="1"/>
</dbReference>
<dbReference type="Proteomes" id="UP001470230">
    <property type="component" value="Unassembled WGS sequence"/>
</dbReference>
<dbReference type="InterPro" id="IPR011249">
    <property type="entry name" value="Metalloenz_LuxS/M16"/>
</dbReference>
<feature type="domain" description="Peptidase M16C associated" evidence="1">
    <location>
        <begin position="465"/>
        <end position="708"/>
    </location>
</feature>
<evidence type="ECO:0000313" key="3">
    <source>
        <dbReference type="Proteomes" id="UP001470230"/>
    </source>
</evidence>
<dbReference type="EMBL" id="JAPFFF010000015">
    <property type="protein sequence ID" value="KAK8866455.1"/>
    <property type="molecule type" value="Genomic_DNA"/>
</dbReference>
<dbReference type="SMART" id="SM01264">
    <property type="entry name" value="M16C_associated"/>
    <property type="match status" value="1"/>
</dbReference>
<dbReference type="InterPro" id="IPR013578">
    <property type="entry name" value="Peptidase_M16C_assoc"/>
</dbReference>
<dbReference type="PANTHER" id="PTHR43016:SF13">
    <property type="entry name" value="PRESEQUENCE PROTEASE, MITOCHONDRIAL"/>
    <property type="match status" value="1"/>
</dbReference>
<protein>
    <submittedName>
        <fullName evidence="2">Presequence protease, mitochondrial</fullName>
    </submittedName>
</protein>
<gene>
    <name evidence="2" type="ORF">M9Y10_009418</name>
</gene>
<dbReference type="InterPro" id="IPR007863">
    <property type="entry name" value="Peptidase_M16_C"/>
</dbReference>
<dbReference type="Gene3D" id="3.30.830.10">
    <property type="entry name" value="Metalloenzyme, LuxS/M16 peptidase-like"/>
    <property type="match status" value="4"/>
</dbReference>
<dbReference type="Pfam" id="PF05193">
    <property type="entry name" value="Peptidase_M16_C"/>
    <property type="match status" value="1"/>
</dbReference>
<comment type="caution">
    <text evidence="2">The sequence shown here is derived from an EMBL/GenBank/DDBJ whole genome shotgun (WGS) entry which is preliminary data.</text>
</comment>
<organism evidence="2 3">
    <name type="scientific">Tritrichomonas musculus</name>
    <dbReference type="NCBI Taxonomy" id="1915356"/>
    <lineage>
        <taxon>Eukaryota</taxon>
        <taxon>Metamonada</taxon>
        <taxon>Parabasalia</taxon>
        <taxon>Tritrichomonadida</taxon>
        <taxon>Tritrichomonadidae</taxon>
        <taxon>Tritrichomonas</taxon>
    </lineage>
</organism>
<dbReference type="GO" id="GO:0008233">
    <property type="term" value="F:peptidase activity"/>
    <property type="evidence" value="ECO:0007669"/>
    <property type="project" value="UniProtKB-KW"/>
</dbReference>
<accession>A0ABR2INF6</accession>
<dbReference type="InterPro" id="IPR011765">
    <property type="entry name" value="Pept_M16_N"/>
</dbReference>
<dbReference type="GO" id="GO:0006508">
    <property type="term" value="P:proteolysis"/>
    <property type="evidence" value="ECO:0007669"/>
    <property type="project" value="UniProtKB-KW"/>
</dbReference>
<proteinExistence type="predicted"/>
<evidence type="ECO:0000313" key="2">
    <source>
        <dbReference type="EMBL" id="KAK8866455.1"/>
    </source>
</evidence>
<dbReference type="SUPFAM" id="SSF63411">
    <property type="entry name" value="LuxS/MPP-like metallohydrolase"/>
    <property type="match status" value="4"/>
</dbReference>
<evidence type="ECO:0000259" key="1">
    <source>
        <dbReference type="SMART" id="SM01264"/>
    </source>
</evidence>